<reference evidence="3" key="1">
    <citation type="journal article" date="2019" name="Int. J. Syst. Evol. Microbiol.">
        <title>The Global Catalogue of Microorganisms (GCM) 10K type strain sequencing project: providing services to taxonomists for standard genome sequencing and annotation.</title>
        <authorList>
            <consortium name="The Broad Institute Genomics Platform"/>
            <consortium name="The Broad Institute Genome Sequencing Center for Infectious Disease"/>
            <person name="Wu L."/>
            <person name="Ma J."/>
        </authorList>
    </citation>
    <scope>NUCLEOTIDE SEQUENCE [LARGE SCALE GENOMIC DNA]</scope>
    <source>
        <strain evidence="3">CGMCC 4.7248</strain>
    </source>
</reference>
<proteinExistence type="predicted"/>
<dbReference type="EMBL" id="JBHSNY010000003">
    <property type="protein sequence ID" value="MFC5634237.1"/>
    <property type="molecule type" value="Genomic_DNA"/>
</dbReference>
<organism evidence="2 3">
    <name type="scientific">Streptomyces bullii</name>
    <dbReference type="NCBI Taxonomy" id="349910"/>
    <lineage>
        <taxon>Bacteria</taxon>
        <taxon>Bacillati</taxon>
        <taxon>Actinomycetota</taxon>
        <taxon>Actinomycetes</taxon>
        <taxon>Kitasatosporales</taxon>
        <taxon>Streptomycetaceae</taxon>
        <taxon>Streptomyces</taxon>
    </lineage>
</organism>
<dbReference type="RefSeq" id="WP_381019890.1">
    <property type="nucleotide sequence ID" value="NZ_JBHSNY010000003.1"/>
</dbReference>
<evidence type="ECO:0000313" key="3">
    <source>
        <dbReference type="Proteomes" id="UP001596154"/>
    </source>
</evidence>
<name>A0ABW0UM66_9ACTN</name>
<sequence>MIQVIDHYRTTTGAGPPAADHDHTLLNRWCDRTVHWNDRAESER</sequence>
<feature type="region of interest" description="Disordered" evidence="1">
    <location>
        <begin position="1"/>
        <end position="20"/>
    </location>
</feature>
<keyword evidence="3" id="KW-1185">Reference proteome</keyword>
<evidence type="ECO:0000313" key="2">
    <source>
        <dbReference type="EMBL" id="MFC5634237.1"/>
    </source>
</evidence>
<evidence type="ECO:0000256" key="1">
    <source>
        <dbReference type="SAM" id="MobiDB-lite"/>
    </source>
</evidence>
<dbReference type="Proteomes" id="UP001596154">
    <property type="component" value="Unassembled WGS sequence"/>
</dbReference>
<comment type="caution">
    <text evidence="2">The sequence shown here is derived from an EMBL/GenBank/DDBJ whole genome shotgun (WGS) entry which is preliminary data.</text>
</comment>
<gene>
    <name evidence="2" type="ORF">ACFPZJ_10665</name>
</gene>
<protein>
    <submittedName>
        <fullName evidence="2">Uncharacterized protein</fullName>
    </submittedName>
</protein>
<accession>A0ABW0UM66</accession>